<keyword evidence="3" id="KW-1185">Reference proteome</keyword>
<evidence type="ECO:0000313" key="3">
    <source>
        <dbReference type="Proteomes" id="UP000887013"/>
    </source>
</evidence>
<gene>
    <name evidence="2" type="ORF">NPIL_225901</name>
</gene>
<reference evidence="2" key="1">
    <citation type="submission" date="2020-08" db="EMBL/GenBank/DDBJ databases">
        <title>Multicomponent nature underlies the extraordinary mechanical properties of spider dragline silk.</title>
        <authorList>
            <person name="Kono N."/>
            <person name="Nakamura H."/>
            <person name="Mori M."/>
            <person name="Yoshida Y."/>
            <person name="Ohtoshi R."/>
            <person name="Malay A.D."/>
            <person name="Moran D.A.P."/>
            <person name="Tomita M."/>
            <person name="Numata K."/>
            <person name="Arakawa K."/>
        </authorList>
    </citation>
    <scope>NUCLEOTIDE SEQUENCE</scope>
</reference>
<organism evidence="2 3">
    <name type="scientific">Nephila pilipes</name>
    <name type="common">Giant wood spider</name>
    <name type="synonym">Nephila maculata</name>
    <dbReference type="NCBI Taxonomy" id="299642"/>
    <lineage>
        <taxon>Eukaryota</taxon>
        <taxon>Metazoa</taxon>
        <taxon>Ecdysozoa</taxon>
        <taxon>Arthropoda</taxon>
        <taxon>Chelicerata</taxon>
        <taxon>Arachnida</taxon>
        <taxon>Araneae</taxon>
        <taxon>Araneomorphae</taxon>
        <taxon>Entelegynae</taxon>
        <taxon>Araneoidea</taxon>
        <taxon>Nephilidae</taxon>
        <taxon>Nephila</taxon>
    </lineage>
</organism>
<feature type="region of interest" description="Disordered" evidence="1">
    <location>
        <begin position="160"/>
        <end position="266"/>
    </location>
</feature>
<accession>A0A8X6UP21</accession>
<evidence type="ECO:0000313" key="2">
    <source>
        <dbReference type="EMBL" id="GFU33535.1"/>
    </source>
</evidence>
<evidence type="ECO:0000256" key="1">
    <source>
        <dbReference type="SAM" id="MobiDB-lite"/>
    </source>
</evidence>
<protein>
    <submittedName>
        <fullName evidence="2">Uncharacterized protein</fullName>
    </submittedName>
</protein>
<name>A0A8X6UP21_NEPPI</name>
<feature type="compositionally biased region" description="Polar residues" evidence="1">
    <location>
        <begin position="26"/>
        <end position="41"/>
    </location>
</feature>
<feature type="region of interest" description="Disordered" evidence="1">
    <location>
        <begin position="26"/>
        <end position="46"/>
    </location>
</feature>
<feature type="compositionally biased region" description="Basic and acidic residues" evidence="1">
    <location>
        <begin position="200"/>
        <end position="209"/>
    </location>
</feature>
<dbReference type="Proteomes" id="UP000887013">
    <property type="component" value="Unassembled WGS sequence"/>
</dbReference>
<dbReference type="OrthoDB" id="8300683at2759"/>
<proteinExistence type="predicted"/>
<dbReference type="EMBL" id="BMAW01083363">
    <property type="protein sequence ID" value="GFU33535.1"/>
    <property type="molecule type" value="Genomic_DNA"/>
</dbReference>
<dbReference type="AlphaFoldDB" id="A0A8X6UP21"/>
<comment type="caution">
    <text evidence="2">The sequence shown here is derived from an EMBL/GenBank/DDBJ whole genome shotgun (WGS) entry which is preliminary data.</text>
</comment>
<sequence length="318" mass="34740">MVSHKRLCIGRLNPAFGSSHSASSAYQKWPTSHSHPPSNLHSFAPIRGSDDRFARQNRFGLPTGFPLSRHSSPSFGSQRVCSGSASRPETVAGHRCAPHVKVGDPDIKVLCARGLLGDPVTRAHIRLLGSCFKTGRAPTYCAATPSTPKEKKLKAARARRATGYAQRACARLPKNPPAPPRNQIGGDESEATVRSGPRWMRSEHPHSESTYKYPPSRPTKKNERDGASSGRGRVHPGRTTSWGRGRCPHVRGAPSLASAEEDDTGAERLRHWTSRAHPFPSEQFHVLLNSLQSSFQLSLTVLVCYRSHLAFGGVYHPS</sequence>